<protein>
    <submittedName>
        <fullName evidence="9">4Fe-4S ferredoxin iron-sulfur binding domain-containing protein</fullName>
    </submittedName>
</protein>
<dbReference type="InterPro" id="IPR050572">
    <property type="entry name" value="Fe-S_Ferredoxin"/>
</dbReference>
<keyword evidence="10" id="KW-1185">Reference proteome</keyword>
<dbReference type="eggNOG" id="arCOG00958">
    <property type="taxonomic scope" value="Archaea"/>
</dbReference>
<keyword evidence="2" id="KW-0004">4Fe-4S</keyword>
<dbReference type="GO" id="GO:0016491">
    <property type="term" value="F:oxidoreductase activity"/>
    <property type="evidence" value="ECO:0007669"/>
    <property type="project" value="UniProtKB-ARBA"/>
</dbReference>
<proteinExistence type="predicted"/>
<name>F2KSA0_ARCVS</name>
<dbReference type="PROSITE" id="PS00198">
    <property type="entry name" value="4FE4S_FER_1"/>
    <property type="match status" value="1"/>
</dbReference>
<organism evidence="9 10">
    <name type="scientific">Archaeoglobus veneficus (strain DSM 11195 / SNP6)</name>
    <dbReference type="NCBI Taxonomy" id="693661"/>
    <lineage>
        <taxon>Archaea</taxon>
        <taxon>Methanobacteriati</taxon>
        <taxon>Methanobacteriota</taxon>
        <taxon>Archaeoglobi</taxon>
        <taxon>Archaeoglobales</taxon>
        <taxon>Archaeoglobaceae</taxon>
        <taxon>Archaeoglobus</taxon>
    </lineage>
</organism>
<gene>
    <name evidence="9" type="ordered locus">Arcve_2049</name>
</gene>
<dbReference type="PANTHER" id="PTHR43687">
    <property type="entry name" value="ADENYLYLSULFATE REDUCTASE, BETA SUBUNIT"/>
    <property type="match status" value="1"/>
</dbReference>
<evidence type="ECO:0000256" key="6">
    <source>
        <dbReference type="ARBA" id="ARBA00023004"/>
    </source>
</evidence>
<keyword evidence="1" id="KW-0813">Transport</keyword>
<evidence type="ECO:0000256" key="2">
    <source>
        <dbReference type="ARBA" id="ARBA00022485"/>
    </source>
</evidence>
<keyword evidence="3" id="KW-0479">Metal-binding</keyword>
<keyword evidence="4" id="KW-0677">Repeat</keyword>
<evidence type="ECO:0000313" key="10">
    <source>
        <dbReference type="Proteomes" id="UP000008136"/>
    </source>
</evidence>
<evidence type="ECO:0000256" key="5">
    <source>
        <dbReference type="ARBA" id="ARBA00022982"/>
    </source>
</evidence>
<dbReference type="STRING" id="693661.Arcve_2049"/>
<keyword evidence="5" id="KW-0249">Electron transport</keyword>
<dbReference type="HOGENOM" id="CLU_139698_5_6_2"/>
<feature type="domain" description="4Fe-4S ferredoxin-type" evidence="8">
    <location>
        <begin position="11"/>
        <end position="39"/>
    </location>
</feature>
<evidence type="ECO:0000256" key="4">
    <source>
        <dbReference type="ARBA" id="ARBA00022737"/>
    </source>
</evidence>
<dbReference type="AlphaFoldDB" id="F2KSA0"/>
<dbReference type="GO" id="GO:0051539">
    <property type="term" value="F:4 iron, 4 sulfur cluster binding"/>
    <property type="evidence" value="ECO:0007669"/>
    <property type="project" value="UniProtKB-KW"/>
</dbReference>
<evidence type="ECO:0000259" key="8">
    <source>
        <dbReference type="PROSITE" id="PS51379"/>
    </source>
</evidence>
<keyword evidence="7" id="KW-0411">Iron-sulfur</keyword>
<reference evidence="9 10" key="1">
    <citation type="submission" date="2011-03" db="EMBL/GenBank/DDBJ databases">
        <title>The complete genome of Archaeoglobus veneficus SNP6.</title>
        <authorList>
            <consortium name="US DOE Joint Genome Institute (JGI-PGF)"/>
            <person name="Lucas S."/>
            <person name="Copeland A."/>
            <person name="Lapidus A."/>
            <person name="Bruce D."/>
            <person name="Goodwin L."/>
            <person name="Pitluck S."/>
            <person name="Kyrpides N."/>
            <person name="Mavromatis K."/>
            <person name="Pagani I."/>
            <person name="Ivanova N."/>
            <person name="Mikhailova N."/>
            <person name="Lu M."/>
            <person name="Detter J.C."/>
            <person name="Tapia R."/>
            <person name="Han C."/>
            <person name="Land M."/>
            <person name="Hauser L."/>
            <person name="Markowitz V."/>
            <person name="Cheng J.-F."/>
            <person name="Hugenholtz P."/>
            <person name="Woyke T."/>
            <person name="Wu D."/>
            <person name="Spring S."/>
            <person name="Brambilla E."/>
            <person name="Klenk H.-P."/>
            <person name="Eisen J.A."/>
        </authorList>
    </citation>
    <scope>NUCLEOTIDE SEQUENCE [LARGE SCALE GENOMIC DNA]</scope>
    <source>
        <strain>SNP6</strain>
    </source>
</reference>
<dbReference type="InterPro" id="IPR017900">
    <property type="entry name" value="4Fe4S_Fe_S_CS"/>
</dbReference>
<dbReference type="Proteomes" id="UP000008136">
    <property type="component" value="Chromosome"/>
</dbReference>
<dbReference type="PROSITE" id="PS51379">
    <property type="entry name" value="4FE4S_FER_2"/>
    <property type="match status" value="2"/>
</dbReference>
<evidence type="ECO:0000256" key="7">
    <source>
        <dbReference type="ARBA" id="ARBA00023014"/>
    </source>
</evidence>
<dbReference type="PANTHER" id="PTHR43687:SF6">
    <property type="entry name" value="L-ASPARTATE SEMIALDEHYDE SULFURTRANSFERASE IRON-SULFUR SUBUNIT"/>
    <property type="match status" value="1"/>
</dbReference>
<keyword evidence="6" id="KW-0408">Iron</keyword>
<dbReference type="Pfam" id="PF00037">
    <property type="entry name" value="Fer4"/>
    <property type="match status" value="2"/>
</dbReference>
<dbReference type="KEGG" id="ave:Arcve_2049"/>
<dbReference type="SUPFAM" id="SSF54862">
    <property type="entry name" value="4Fe-4S ferredoxins"/>
    <property type="match status" value="1"/>
</dbReference>
<dbReference type="Gene3D" id="3.30.70.20">
    <property type="match status" value="2"/>
</dbReference>
<dbReference type="InterPro" id="IPR017896">
    <property type="entry name" value="4Fe4S_Fe-S-bd"/>
</dbReference>
<evidence type="ECO:0000313" key="9">
    <source>
        <dbReference type="EMBL" id="AEA48039.1"/>
    </source>
</evidence>
<feature type="domain" description="4Fe-4S ferredoxin-type" evidence="8">
    <location>
        <begin position="40"/>
        <end position="69"/>
    </location>
</feature>
<evidence type="ECO:0000256" key="1">
    <source>
        <dbReference type="ARBA" id="ARBA00022448"/>
    </source>
</evidence>
<sequence length="70" mass="7909">MTMARRKKPQKKIEVDRFRCAYCGACVAVCKFNANELVETFLVIDEEECTLCMSCIKACPMRALAVKEVA</sequence>
<dbReference type="GO" id="GO:0046872">
    <property type="term" value="F:metal ion binding"/>
    <property type="evidence" value="ECO:0007669"/>
    <property type="project" value="UniProtKB-KW"/>
</dbReference>
<accession>F2KSA0</accession>
<evidence type="ECO:0000256" key="3">
    <source>
        <dbReference type="ARBA" id="ARBA00022723"/>
    </source>
</evidence>
<dbReference type="EMBL" id="CP002588">
    <property type="protein sequence ID" value="AEA48039.1"/>
    <property type="molecule type" value="Genomic_DNA"/>
</dbReference>